<sequence length="111" mass="13024">LTEAISVECLHKCGRPLSRECFRHPSTQWTHLLSLRKLRFFWHSLVLGTRFQYCNSNFMQAKRDKERGVLITYWHGRTYIWLLSMLHFIFTNGGCPYIDGGLPACSFRTPA</sequence>
<dbReference type="AlphaFoldDB" id="A0A4S2LCV3"/>
<proteinExistence type="predicted"/>
<name>A0A4S2LCV3_OPIFE</name>
<gene>
    <name evidence="1" type="ORF">CRM22_008174</name>
</gene>
<comment type="caution">
    <text evidence="1">The sequence shown here is derived from an EMBL/GenBank/DDBJ whole genome shotgun (WGS) entry which is preliminary data.</text>
</comment>
<accession>A0A4S2LCV3</accession>
<protein>
    <submittedName>
        <fullName evidence="1">Uncharacterized protein</fullName>
    </submittedName>
</protein>
<keyword evidence="2" id="KW-1185">Reference proteome</keyword>
<organism evidence="1 2">
    <name type="scientific">Opisthorchis felineus</name>
    <dbReference type="NCBI Taxonomy" id="147828"/>
    <lineage>
        <taxon>Eukaryota</taxon>
        <taxon>Metazoa</taxon>
        <taxon>Spiralia</taxon>
        <taxon>Lophotrochozoa</taxon>
        <taxon>Platyhelminthes</taxon>
        <taxon>Trematoda</taxon>
        <taxon>Digenea</taxon>
        <taxon>Opisthorchiida</taxon>
        <taxon>Opisthorchiata</taxon>
        <taxon>Opisthorchiidae</taxon>
        <taxon>Opisthorchis</taxon>
    </lineage>
</organism>
<evidence type="ECO:0000313" key="1">
    <source>
        <dbReference type="EMBL" id="TGZ61090.1"/>
    </source>
</evidence>
<dbReference type="EMBL" id="SJOL01008113">
    <property type="protein sequence ID" value="TGZ61090.1"/>
    <property type="molecule type" value="Genomic_DNA"/>
</dbReference>
<feature type="non-terminal residue" evidence="1">
    <location>
        <position position="1"/>
    </location>
</feature>
<dbReference type="Proteomes" id="UP000308267">
    <property type="component" value="Unassembled WGS sequence"/>
</dbReference>
<reference evidence="1 2" key="1">
    <citation type="journal article" date="2019" name="BMC Genomics">
        <title>New insights from Opisthorchis felineus genome: update on genomics of the epidemiologically important liver flukes.</title>
        <authorList>
            <person name="Ershov N.I."/>
            <person name="Mordvinov V.A."/>
            <person name="Prokhortchouk E.B."/>
            <person name="Pakharukova M.Y."/>
            <person name="Gunbin K.V."/>
            <person name="Ustyantsev K."/>
            <person name="Genaev M.A."/>
            <person name="Blinov A.G."/>
            <person name="Mazur A."/>
            <person name="Boulygina E."/>
            <person name="Tsygankova S."/>
            <person name="Khrameeva E."/>
            <person name="Chekanov N."/>
            <person name="Fan G."/>
            <person name="Xiao A."/>
            <person name="Zhang H."/>
            <person name="Xu X."/>
            <person name="Yang H."/>
            <person name="Solovyev V."/>
            <person name="Lee S.M."/>
            <person name="Liu X."/>
            <person name="Afonnikov D.A."/>
            <person name="Skryabin K.G."/>
        </authorList>
    </citation>
    <scope>NUCLEOTIDE SEQUENCE [LARGE SCALE GENOMIC DNA]</scope>
    <source>
        <strain evidence="1">AK-0245</strain>
        <tissue evidence="1">Whole organism</tissue>
    </source>
</reference>
<evidence type="ECO:0000313" key="2">
    <source>
        <dbReference type="Proteomes" id="UP000308267"/>
    </source>
</evidence>